<dbReference type="Pfam" id="PF06966">
    <property type="entry name" value="DUF1295"/>
    <property type="match status" value="1"/>
</dbReference>
<dbReference type="PANTHER" id="PTHR31611:SF0">
    <property type="entry name" value="HIGH-AFFINITY NICKEL TRANSPORT PROTEIN NIC1"/>
    <property type="match status" value="1"/>
</dbReference>
<feature type="transmembrane region" description="Helical" evidence="8">
    <location>
        <begin position="27"/>
        <end position="49"/>
    </location>
</feature>
<dbReference type="Proteomes" id="UP000326757">
    <property type="component" value="Unassembled WGS sequence"/>
</dbReference>
<dbReference type="InterPro" id="IPR004688">
    <property type="entry name" value="Ni/Co_transpt"/>
</dbReference>
<feature type="transmembrane region" description="Helical" evidence="8">
    <location>
        <begin position="675"/>
        <end position="698"/>
    </location>
</feature>
<dbReference type="Pfam" id="PF03824">
    <property type="entry name" value="NicO"/>
    <property type="match status" value="1"/>
</dbReference>
<dbReference type="GO" id="GO:0012505">
    <property type="term" value="C:endomembrane system"/>
    <property type="evidence" value="ECO:0007669"/>
    <property type="project" value="UniProtKB-SubCell"/>
</dbReference>
<accession>A0A5N6JS59</accession>
<feature type="transmembrane region" description="Helical" evidence="8">
    <location>
        <begin position="283"/>
        <end position="311"/>
    </location>
</feature>
<comment type="similarity">
    <text evidence="2">Belongs to the NiCoT transporter (TC 2.A.52) family.</text>
</comment>
<proteinExistence type="inferred from homology"/>
<evidence type="ECO:0000256" key="3">
    <source>
        <dbReference type="ARBA" id="ARBA00022448"/>
    </source>
</evidence>
<evidence type="ECO:0000256" key="4">
    <source>
        <dbReference type="ARBA" id="ARBA00022596"/>
    </source>
</evidence>
<evidence type="ECO:0000256" key="7">
    <source>
        <dbReference type="ARBA" id="ARBA00023136"/>
    </source>
</evidence>
<feature type="transmembrane region" description="Helical" evidence="8">
    <location>
        <begin position="210"/>
        <end position="234"/>
    </location>
</feature>
<evidence type="ECO:0000256" key="6">
    <source>
        <dbReference type="ARBA" id="ARBA00022989"/>
    </source>
</evidence>
<keyword evidence="4" id="KW-0533">Nickel</keyword>
<dbReference type="InterPro" id="IPR010721">
    <property type="entry name" value="UstE-like"/>
</dbReference>
<dbReference type="EMBL" id="VIGI01000014">
    <property type="protein sequence ID" value="KAB8291713.1"/>
    <property type="molecule type" value="Genomic_DNA"/>
</dbReference>
<comment type="subcellular location">
    <subcellularLocation>
        <location evidence="1">Endomembrane system</location>
        <topology evidence="1">Multi-pass membrane protein</topology>
    </subcellularLocation>
</comment>
<evidence type="ECO:0000256" key="2">
    <source>
        <dbReference type="ARBA" id="ARBA00010892"/>
    </source>
</evidence>
<name>A0A5N6JS59_MONLA</name>
<keyword evidence="6 8" id="KW-1133">Transmembrane helix</keyword>
<reference evidence="9 10" key="1">
    <citation type="submission" date="2019-06" db="EMBL/GenBank/DDBJ databases">
        <title>Genome Sequence of the Brown Rot Fungal Pathogen Monilinia laxa.</title>
        <authorList>
            <person name="De Miccolis Angelini R.M."/>
            <person name="Landi L."/>
            <person name="Abate D."/>
            <person name="Pollastro S."/>
            <person name="Romanazzi G."/>
            <person name="Faretra F."/>
        </authorList>
    </citation>
    <scope>NUCLEOTIDE SEQUENCE [LARGE SCALE GENOMIC DNA]</scope>
    <source>
        <strain evidence="9 10">Mlax316</strain>
    </source>
</reference>
<feature type="transmembrane region" description="Helical" evidence="8">
    <location>
        <begin position="754"/>
        <end position="773"/>
    </location>
</feature>
<organism evidence="9 10">
    <name type="scientific">Monilinia laxa</name>
    <name type="common">Brown rot fungus</name>
    <name type="synonym">Sclerotinia laxa</name>
    <dbReference type="NCBI Taxonomy" id="61186"/>
    <lineage>
        <taxon>Eukaryota</taxon>
        <taxon>Fungi</taxon>
        <taxon>Dikarya</taxon>
        <taxon>Ascomycota</taxon>
        <taxon>Pezizomycotina</taxon>
        <taxon>Leotiomycetes</taxon>
        <taxon>Helotiales</taxon>
        <taxon>Sclerotiniaceae</taxon>
        <taxon>Monilinia</taxon>
    </lineage>
</organism>
<keyword evidence="3" id="KW-0813">Transport</keyword>
<feature type="transmembrane region" description="Helical" evidence="8">
    <location>
        <begin position="331"/>
        <end position="354"/>
    </location>
</feature>
<evidence type="ECO:0008006" key="11">
    <source>
        <dbReference type="Google" id="ProtNLM"/>
    </source>
</evidence>
<dbReference type="PANTHER" id="PTHR31611">
    <property type="entry name" value="HIGH-AFFINITY NICKEL TRANSPORT PROTEIN NIC1"/>
    <property type="match status" value="1"/>
</dbReference>
<dbReference type="OrthoDB" id="67965at2759"/>
<dbReference type="GO" id="GO:0005886">
    <property type="term" value="C:plasma membrane"/>
    <property type="evidence" value="ECO:0007669"/>
    <property type="project" value="InterPro"/>
</dbReference>
<dbReference type="Gene3D" id="1.20.120.1630">
    <property type="match status" value="1"/>
</dbReference>
<dbReference type="AlphaFoldDB" id="A0A5N6JS59"/>
<dbReference type="InterPro" id="IPR011541">
    <property type="entry name" value="Ni/Co_transpt_high_affinity"/>
</dbReference>
<sequence>MSPRPPACLHPLISRLPPQVRFLPYPAIRIIFILILINIIIWVVVAIVLRSHPLLSSSAVLSYTFGLRHALDADHISAIDLMTRRLIASGSPQTSQPVTVGTWFSLGHSTIVIITCIVVAATSGALESRFNSFRNVGGIIGTGVSACVLILLGIGNAWILWRLVVKLKAVLREEVEGDGGETGLGFEGGGIMMRVLRKVFKVIDRPWKMYPLGVLFGLGFDTSSEIAVLGIASVQGAKGTSIWLILIFPVLFTAGMCLIDTTDGALMMTLYTSTSLARDTVAILYYSIVLTGITVLVAVCIGVIQLLSLIANFSTGPFWDGVNAASDHFDVIGGGICGAFVVFGVLSVLVYGPWRRWVEKGSMGSRRRGQSGNMETEVELGDIEKKNTRWSRLKEGMAEQDTHASHFGGHPIPAENLIDRVWKWSLANLGKASTNNTSNSAASEQDRFGSNSSIIPPWNPQVNATAVGLLQRSFLPALTTNTNLSLLSYTIARLTNRLDIKDVLWPLGPLITSWTVALERHNFDVLQTWINLGYPQKLILAGLTAWSLRLFYRITSRAISRGEDDARYTSERVAGFWNKSLLSTFLPEAFVQSIIALPFTMSLTAPEVLIGNQPLPGNPGWQIANAVGVFLFTTGFVLEAGADWQLENHKQERTVGLLREGVWSIVRHPNYLGDALIHASFPLILYGAGLFHPLMLLAPLANYTFLRYIGGVKENERGQEQRYDVRDWVKSKDLKRYKLEKNSFWPSVAEMKNGWAWIVVTVGAAGVVGELGVRKFL</sequence>
<comment type="caution">
    <text evidence="9">The sequence shown here is derived from an EMBL/GenBank/DDBJ whole genome shotgun (WGS) entry which is preliminary data.</text>
</comment>
<feature type="transmembrane region" description="Helical" evidence="8">
    <location>
        <begin position="240"/>
        <end position="262"/>
    </location>
</feature>
<evidence type="ECO:0000256" key="1">
    <source>
        <dbReference type="ARBA" id="ARBA00004127"/>
    </source>
</evidence>
<evidence type="ECO:0000313" key="10">
    <source>
        <dbReference type="Proteomes" id="UP000326757"/>
    </source>
</evidence>
<keyword evidence="5 8" id="KW-0812">Transmembrane</keyword>
<evidence type="ECO:0000256" key="8">
    <source>
        <dbReference type="SAM" id="Phobius"/>
    </source>
</evidence>
<gene>
    <name evidence="9" type="ORF">EYC80_006511</name>
</gene>
<keyword evidence="10" id="KW-1185">Reference proteome</keyword>
<dbReference type="GO" id="GO:0015099">
    <property type="term" value="F:nickel cation transmembrane transporter activity"/>
    <property type="evidence" value="ECO:0007669"/>
    <property type="project" value="InterPro"/>
</dbReference>
<feature type="transmembrane region" description="Helical" evidence="8">
    <location>
        <begin position="103"/>
        <end position="126"/>
    </location>
</feature>
<protein>
    <recommendedName>
        <fullName evidence="11">Nickel/cobalt efflux system</fullName>
    </recommendedName>
</protein>
<evidence type="ECO:0000256" key="5">
    <source>
        <dbReference type="ARBA" id="ARBA00022692"/>
    </source>
</evidence>
<evidence type="ECO:0000313" key="9">
    <source>
        <dbReference type="EMBL" id="KAB8291713.1"/>
    </source>
</evidence>
<keyword evidence="7 8" id="KW-0472">Membrane</keyword>
<feature type="transmembrane region" description="Helical" evidence="8">
    <location>
        <begin position="138"/>
        <end position="161"/>
    </location>
</feature>